<evidence type="ECO:0000256" key="3">
    <source>
        <dbReference type="ARBA" id="ARBA00022679"/>
    </source>
</evidence>
<dbReference type="Gene3D" id="3.80.30.20">
    <property type="entry name" value="tm_1862 like domain"/>
    <property type="match status" value="1"/>
</dbReference>
<protein>
    <submittedName>
        <fullName evidence="7">Threonylcarbamoyladenosine tRNA methylthiotransferase MtaB</fullName>
    </submittedName>
</protein>
<dbReference type="PROSITE" id="PS01278">
    <property type="entry name" value="MTTASE_RADICAL"/>
    <property type="match status" value="1"/>
</dbReference>
<feature type="domain" description="MTTase N-terminal" evidence="5">
    <location>
        <begin position="10"/>
        <end position="122"/>
    </location>
</feature>
<reference evidence="7" key="1">
    <citation type="submission" date="2023-03" db="EMBL/GenBank/DDBJ databases">
        <authorList>
            <person name="Steffen K."/>
            <person name="Cardenas P."/>
        </authorList>
    </citation>
    <scope>NUCLEOTIDE SEQUENCE</scope>
</reference>
<dbReference type="GO" id="GO:0046872">
    <property type="term" value="F:metal ion binding"/>
    <property type="evidence" value="ECO:0007669"/>
    <property type="project" value="UniProtKB-KW"/>
</dbReference>
<dbReference type="GO" id="GO:0051539">
    <property type="term" value="F:4 iron, 4 sulfur cluster binding"/>
    <property type="evidence" value="ECO:0007669"/>
    <property type="project" value="UniProtKB-KW"/>
</dbReference>
<dbReference type="GO" id="GO:0035598">
    <property type="term" value="F:tRNA (N(6)-L-threonylcarbamoyladenosine(37)-C(2))-methylthiotransferase activity"/>
    <property type="evidence" value="ECO:0007669"/>
    <property type="project" value="TreeGrafter"/>
</dbReference>
<dbReference type="FunFam" id="3.40.50.12160:FF:000004">
    <property type="entry name" value="Threonylcarbamoyladenosine tRNA methylthiotransferase MtaB"/>
    <property type="match status" value="1"/>
</dbReference>
<dbReference type="Pfam" id="PF04055">
    <property type="entry name" value="Radical_SAM"/>
    <property type="match status" value="1"/>
</dbReference>
<gene>
    <name evidence="7" type="ORF">GBAR_LOCUS4497</name>
</gene>
<dbReference type="PANTHER" id="PTHR11918">
    <property type="entry name" value="RADICAL SAM PROTEINS"/>
    <property type="match status" value="1"/>
</dbReference>
<dbReference type="EMBL" id="CASHTH010000649">
    <property type="protein sequence ID" value="CAI8005942.1"/>
    <property type="molecule type" value="Genomic_DNA"/>
</dbReference>
<keyword evidence="8" id="KW-1185">Reference proteome</keyword>
<dbReference type="InterPro" id="IPR007197">
    <property type="entry name" value="rSAM"/>
</dbReference>
<dbReference type="Gene3D" id="3.40.50.12160">
    <property type="entry name" value="Methylthiotransferase, N-terminal domain"/>
    <property type="match status" value="1"/>
</dbReference>
<accession>A0AA35R951</accession>
<dbReference type="InterPro" id="IPR020612">
    <property type="entry name" value="Methylthiotransferase_CS"/>
</dbReference>
<keyword evidence="2" id="KW-0963">Cytoplasm</keyword>
<dbReference type="PROSITE" id="PS51449">
    <property type="entry name" value="MTTASE_N"/>
    <property type="match status" value="1"/>
</dbReference>
<comment type="caution">
    <text evidence="7">The sequence shown here is derived from an EMBL/GenBank/DDBJ whole genome shotgun (WGS) entry which is preliminary data.</text>
</comment>
<evidence type="ECO:0000313" key="8">
    <source>
        <dbReference type="Proteomes" id="UP001174909"/>
    </source>
</evidence>
<evidence type="ECO:0000259" key="6">
    <source>
        <dbReference type="PROSITE" id="PS51918"/>
    </source>
</evidence>
<evidence type="ECO:0000256" key="1">
    <source>
        <dbReference type="ARBA" id="ARBA00001966"/>
    </source>
</evidence>
<dbReference type="InterPro" id="IPR013848">
    <property type="entry name" value="Methylthiotransferase_N"/>
</dbReference>
<dbReference type="InterPro" id="IPR058240">
    <property type="entry name" value="rSAM_sf"/>
</dbReference>
<dbReference type="InterPro" id="IPR023404">
    <property type="entry name" value="rSAM_horseshoe"/>
</dbReference>
<feature type="domain" description="Radical SAM core" evidence="6">
    <location>
        <begin position="138"/>
        <end position="303"/>
    </location>
</feature>
<dbReference type="InterPro" id="IPR038135">
    <property type="entry name" value="Methylthiotransferase_N_sf"/>
</dbReference>
<proteinExistence type="predicted"/>
<name>A0AA35R951_GEOBA</name>
<evidence type="ECO:0000256" key="4">
    <source>
        <dbReference type="ARBA" id="ARBA00022694"/>
    </source>
</evidence>
<dbReference type="Proteomes" id="UP001174909">
    <property type="component" value="Unassembled WGS sequence"/>
</dbReference>
<evidence type="ECO:0000256" key="2">
    <source>
        <dbReference type="ARBA" id="ARBA00022490"/>
    </source>
</evidence>
<comment type="cofactor">
    <cofactor evidence="1">
        <name>[4Fe-4S] cluster</name>
        <dbReference type="ChEBI" id="CHEBI:49883"/>
    </cofactor>
</comment>
<evidence type="ECO:0000313" key="7">
    <source>
        <dbReference type="EMBL" id="CAI8005942.1"/>
    </source>
</evidence>
<dbReference type="PANTHER" id="PTHR11918:SF45">
    <property type="entry name" value="THREONYLCARBAMOYLADENOSINE TRNA METHYLTHIOTRANSFERASE"/>
    <property type="match status" value="1"/>
</dbReference>
<evidence type="ECO:0000259" key="5">
    <source>
        <dbReference type="PROSITE" id="PS51449"/>
    </source>
</evidence>
<sequence length="303" mass="32760">MSGSEAAERRTVAIHTHGCKLNQADSQTLARQFREAGYVVVGPSSAADVVVLNTCTVTATADSKARQILRSSRRRNPDAVVVATGCYAQRAPAELEKMDAVSLVVGNTAKSDLVAAASLALKVPAAQNVPAAQPGTREVGRTRAMVKIQEGCDQVCAYCIVPKVRGRERSIPSETIVAEINRRAAEGCREVALTGTQLGTYGFDIPGWDLVRLLERVLGETSIERLRVSSLQAHEITEGLLGLWNNPRLMRHFHIPLQSGERFNSPSDASPIQQTGVCGRCVLGAFKVAGRRDYHRHHSGVSW</sequence>
<dbReference type="PROSITE" id="PS51918">
    <property type="entry name" value="RADICAL_SAM"/>
    <property type="match status" value="1"/>
</dbReference>
<dbReference type="SUPFAM" id="SSF102114">
    <property type="entry name" value="Radical SAM enzymes"/>
    <property type="match status" value="1"/>
</dbReference>
<keyword evidence="4" id="KW-0819">tRNA processing</keyword>
<dbReference type="SFLD" id="SFLDS00029">
    <property type="entry name" value="Radical_SAM"/>
    <property type="match status" value="1"/>
</dbReference>
<dbReference type="AlphaFoldDB" id="A0AA35R951"/>
<dbReference type="Pfam" id="PF00919">
    <property type="entry name" value="UPF0004"/>
    <property type="match status" value="1"/>
</dbReference>
<organism evidence="7 8">
    <name type="scientific">Geodia barretti</name>
    <name type="common">Barrett's horny sponge</name>
    <dbReference type="NCBI Taxonomy" id="519541"/>
    <lineage>
        <taxon>Eukaryota</taxon>
        <taxon>Metazoa</taxon>
        <taxon>Porifera</taxon>
        <taxon>Demospongiae</taxon>
        <taxon>Heteroscleromorpha</taxon>
        <taxon>Tetractinellida</taxon>
        <taxon>Astrophorina</taxon>
        <taxon>Geodiidae</taxon>
        <taxon>Geodia</taxon>
    </lineage>
</organism>
<keyword evidence="3" id="KW-0808">Transferase</keyword>